<protein>
    <recommendedName>
        <fullName evidence="1">2EXR domain-containing protein</fullName>
    </recommendedName>
</protein>
<evidence type="ECO:0000313" key="3">
    <source>
        <dbReference type="Proteomes" id="UP001244207"/>
    </source>
</evidence>
<dbReference type="PANTHER" id="PTHR35910:SF6">
    <property type="entry name" value="2EXR DOMAIN-CONTAINING PROTEIN"/>
    <property type="match status" value="1"/>
</dbReference>
<gene>
    <name evidence="2" type="ORF">BDZ83DRAFT_50556</name>
</gene>
<dbReference type="GeneID" id="85387197"/>
<dbReference type="PANTHER" id="PTHR35910">
    <property type="entry name" value="2EXR DOMAIN-CONTAINING PROTEIN"/>
    <property type="match status" value="1"/>
</dbReference>
<dbReference type="Pfam" id="PF20150">
    <property type="entry name" value="2EXR"/>
    <property type="match status" value="1"/>
</dbReference>
<keyword evidence="3" id="KW-1185">Reference proteome</keyword>
<dbReference type="InterPro" id="IPR045518">
    <property type="entry name" value="2EXR"/>
</dbReference>
<proteinExistence type="predicted"/>
<dbReference type="EMBL" id="JAHMHS010000012">
    <property type="protein sequence ID" value="KAK1729323.1"/>
    <property type="molecule type" value="Genomic_DNA"/>
</dbReference>
<dbReference type="RefSeq" id="XP_060369378.1">
    <property type="nucleotide sequence ID" value="XM_060503298.1"/>
</dbReference>
<dbReference type="AlphaFoldDB" id="A0AAD9CZF9"/>
<organism evidence="2 3">
    <name type="scientific">Glomerella acutata</name>
    <name type="common">Colletotrichum acutatum</name>
    <dbReference type="NCBI Taxonomy" id="27357"/>
    <lineage>
        <taxon>Eukaryota</taxon>
        <taxon>Fungi</taxon>
        <taxon>Dikarya</taxon>
        <taxon>Ascomycota</taxon>
        <taxon>Pezizomycotina</taxon>
        <taxon>Sordariomycetes</taxon>
        <taxon>Hypocreomycetidae</taxon>
        <taxon>Glomerellales</taxon>
        <taxon>Glomerellaceae</taxon>
        <taxon>Colletotrichum</taxon>
        <taxon>Colletotrichum acutatum species complex</taxon>
    </lineage>
</organism>
<dbReference type="Proteomes" id="UP001244207">
    <property type="component" value="Unassembled WGS sequence"/>
</dbReference>
<evidence type="ECO:0000313" key="2">
    <source>
        <dbReference type="EMBL" id="KAK1729323.1"/>
    </source>
</evidence>
<sequence>MDAAHRFTYFGALPPELRLQIWTEALSVPSVWAVNQEATETNNANTSHLPLIMNHVGPAPYLAGLACQESRRLMEQLYAKPIHRPTHSAASSATHWIDLQKTVVSLGDYRSAGALLDAFTFEDLARFRHAVLQSSRFSDMARLCQRLANSCPGLSTIIIHTNHAGCLFTDLPCEPLTQDMAALFVNILEDPTAGLNCNHYDTVHFRSLLLDYFGDSPPTLHLASPPGATRQD</sequence>
<reference evidence="2" key="1">
    <citation type="submission" date="2021-12" db="EMBL/GenBank/DDBJ databases">
        <title>Comparative genomics, transcriptomics and evolutionary studies reveal genomic signatures of adaptation to plant cell wall in hemibiotrophic fungi.</title>
        <authorList>
            <consortium name="DOE Joint Genome Institute"/>
            <person name="Baroncelli R."/>
            <person name="Diaz J.F."/>
            <person name="Benocci T."/>
            <person name="Peng M."/>
            <person name="Battaglia E."/>
            <person name="Haridas S."/>
            <person name="Andreopoulos W."/>
            <person name="Labutti K."/>
            <person name="Pangilinan J."/>
            <person name="Floch G.L."/>
            <person name="Makela M.R."/>
            <person name="Henrissat B."/>
            <person name="Grigoriev I.V."/>
            <person name="Crouch J.A."/>
            <person name="De Vries R.P."/>
            <person name="Sukno S.A."/>
            <person name="Thon M.R."/>
        </authorList>
    </citation>
    <scope>NUCLEOTIDE SEQUENCE</scope>
    <source>
        <strain evidence="2">CBS 112980</strain>
    </source>
</reference>
<feature type="domain" description="2EXR" evidence="1">
    <location>
        <begin position="7"/>
        <end position="100"/>
    </location>
</feature>
<comment type="caution">
    <text evidence="2">The sequence shown here is derived from an EMBL/GenBank/DDBJ whole genome shotgun (WGS) entry which is preliminary data.</text>
</comment>
<evidence type="ECO:0000259" key="1">
    <source>
        <dbReference type="Pfam" id="PF20150"/>
    </source>
</evidence>
<accession>A0AAD9CZF9</accession>
<name>A0AAD9CZF9_GLOAC</name>